<evidence type="ECO:0000259" key="2">
    <source>
        <dbReference type="PROSITE" id="PS50943"/>
    </source>
</evidence>
<organism evidence="3 4">
    <name type="scientific">Entotheonella factor</name>
    <dbReference type="NCBI Taxonomy" id="1429438"/>
    <lineage>
        <taxon>Bacteria</taxon>
        <taxon>Pseudomonadati</taxon>
        <taxon>Nitrospinota/Tectimicrobiota group</taxon>
        <taxon>Candidatus Tectimicrobiota</taxon>
        <taxon>Candidatus Entotheonellia</taxon>
        <taxon>Candidatus Entotheonellales</taxon>
        <taxon>Candidatus Entotheonellaceae</taxon>
        <taxon>Candidatus Entotheonella</taxon>
    </lineage>
</organism>
<dbReference type="Proteomes" id="UP000019141">
    <property type="component" value="Unassembled WGS sequence"/>
</dbReference>
<proteinExistence type="predicted"/>
<dbReference type="PROSITE" id="PS50943">
    <property type="entry name" value="HTH_CROC1"/>
    <property type="match status" value="1"/>
</dbReference>
<dbReference type="Gene3D" id="1.10.260.40">
    <property type="entry name" value="lambda repressor-like DNA-binding domains"/>
    <property type="match status" value="1"/>
</dbReference>
<name>W4L535_ENTF1</name>
<feature type="domain" description="HTH cro/C1-type" evidence="2">
    <location>
        <begin position="12"/>
        <end position="64"/>
    </location>
</feature>
<sequence>MKTLEERLAARLKELRGEESQRSYAKKLGISHVALNQMEQGQENVTLRTLGILCRALRCDIADLFPPPEK</sequence>
<accession>W4L535</accession>
<dbReference type="EMBL" id="AZHW01001330">
    <property type="protein sequence ID" value="ETW92999.1"/>
    <property type="molecule type" value="Genomic_DNA"/>
</dbReference>
<dbReference type="Pfam" id="PF13560">
    <property type="entry name" value="HTH_31"/>
    <property type="match status" value="1"/>
</dbReference>
<keyword evidence="1" id="KW-0238">DNA-binding</keyword>
<dbReference type="SMART" id="SM00530">
    <property type="entry name" value="HTH_XRE"/>
    <property type="match status" value="1"/>
</dbReference>
<evidence type="ECO:0000313" key="3">
    <source>
        <dbReference type="EMBL" id="ETW92999.1"/>
    </source>
</evidence>
<dbReference type="InterPro" id="IPR010982">
    <property type="entry name" value="Lambda_DNA-bd_dom_sf"/>
</dbReference>
<dbReference type="SUPFAM" id="SSF47413">
    <property type="entry name" value="lambda repressor-like DNA-binding domains"/>
    <property type="match status" value="1"/>
</dbReference>
<dbReference type="GO" id="GO:0003677">
    <property type="term" value="F:DNA binding"/>
    <property type="evidence" value="ECO:0007669"/>
    <property type="project" value="UniProtKB-KW"/>
</dbReference>
<evidence type="ECO:0000256" key="1">
    <source>
        <dbReference type="ARBA" id="ARBA00023125"/>
    </source>
</evidence>
<comment type="caution">
    <text evidence="3">The sequence shown here is derived from an EMBL/GenBank/DDBJ whole genome shotgun (WGS) entry which is preliminary data.</text>
</comment>
<dbReference type="CDD" id="cd00093">
    <property type="entry name" value="HTH_XRE"/>
    <property type="match status" value="1"/>
</dbReference>
<keyword evidence="4" id="KW-1185">Reference proteome</keyword>
<dbReference type="AlphaFoldDB" id="W4L535"/>
<evidence type="ECO:0000313" key="4">
    <source>
        <dbReference type="Proteomes" id="UP000019141"/>
    </source>
</evidence>
<dbReference type="HOGENOM" id="CLU_203061_0_0_7"/>
<dbReference type="InterPro" id="IPR050807">
    <property type="entry name" value="TransReg_Diox_bact_type"/>
</dbReference>
<dbReference type="InterPro" id="IPR001387">
    <property type="entry name" value="Cro/C1-type_HTH"/>
</dbReference>
<dbReference type="PANTHER" id="PTHR46797">
    <property type="entry name" value="HTH-TYPE TRANSCRIPTIONAL REGULATOR"/>
    <property type="match status" value="1"/>
</dbReference>
<gene>
    <name evidence="3" type="ORF">ETSY1_41155</name>
</gene>
<dbReference type="GO" id="GO:0003700">
    <property type="term" value="F:DNA-binding transcription factor activity"/>
    <property type="evidence" value="ECO:0007669"/>
    <property type="project" value="TreeGrafter"/>
</dbReference>
<dbReference type="PANTHER" id="PTHR46797:SF1">
    <property type="entry name" value="METHYLPHOSPHONATE SYNTHASE"/>
    <property type="match status" value="1"/>
</dbReference>
<dbReference type="GO" id="GO:0005829">
    <property type="term" value="C:cytosol"/>
    <property type="evidence" value="ECO:0007669"/>
    <property type="project" value="TreeGrafter"/>
</dbReference>
<reference evidence="3 4" key="1">
    <citation type="journal article" date="2014" name="Nature">
        <title>An environmental bacterial taxon with a large and distinct metabolic repertoire.</title>
        <authorList>
            <person name="Wilson M.C."/>
            <person name="Mori T."/>
            <person name="Ruckert C."/>
            <person name="Uria A.R."/>
            <person name="Helf M.J."/>
            <person name="Takada K."/>
            <person name="Gernert C."/>
            <person name="Steffens U.A."/>
            <person name="Heycke N."/>
            <person name="Schmitt S."/>
            <person name="Rinke C."/>
            <person name="Helfrich E.J."/>
            <person name="Brachmann A.O."/>
            <person name="Gurgui C."/>
            <person name="Wakimoto T."/>
            <person name="Kracht M."/>
            <person name="Crusemann M."/>
            <person name="Hentschel U."/>
            <person name="Abe I."/>
            <person name="Matsunaga S."/>
            <person name="Kalinowski J."/>
            <person name="Takeyama H."/>
            <person name="Piel J."/>
        </authorList>
    </citation>
    <scope>NUCLEOTIDE SEQUENCE [LARGE SCALE GENOMIC DNA]</scope>
    <source>
        <strain evidence="4">TSY1</strain>
    </source>
</reference>
<protein>
    <recommendedName>
        <fullName evidence="2">HTH cro/C1-type domain-containing protein</fullName>
    </recommendedName>
</protein>